<dbReference type="GO" id="GO:0016740">
    <property type="term" value="F:transferase activity"/>
    <property type="evidence" value="ECO:0007669"/>
    <property type="project" value="UniProtKB-KW"/>
</dbReference>
<keyword evidence="1" id="KW-0808">Transferase</keyword>
<keyword evidence="2" id="KW-1185">Reference proteome</keyword>
<dbReference type="Proteomes" id="UP000027466">
    <property type="component" value="Unassembled WGS sequence"/>
</dbReference>
<dbReference type="EMBL" id="JFHC01000079">
    <property type="protein sequence ID" value="KDR38691.1"/>
    <property type="molecule type" value="Genomic_DNA"/>
</dbReference>
<reference evidence="1 2" key="1">
    <citation type="submission" date="2014-03" db="EMBL/GenBank/DDBJ databases">
        <title>Draft Genome Sequences of Four Burkholderia Strains.</title>
        <authorList>
            <person name="Liu X.Y."/>
            <person name="Li C.X."/>
            <person name="Xu J.H."/>
        </authorList>
    </citation>
    <scope>NUCLEOTIDE SEQUENCE [LARGE SCALE GENOMIC DNA]</scope>
    <source>
        <strain evidence="1 2">DSM 50014</strain>
    </source>
</reference>
<dbReference type="GO" id="GO:0070694">
    <property type="term" value="F:5-hydroxymethyl-dUMP N-hydrolase activity"/>
    <property type="evidence" value="ECO:0007669"/>
    <property type="project" value="TreeGrafter"/>
</dbReference>
<dbReference type="PANTHER" id="PTHR15364">
    <property type="entry name" value="2'-DEOXYNUCLEOSIDE 5'-PHOSPHATE N-HYDROLASE 1"/>
    <property type="match status" value="1"/>
</dbReference>
<protein>
    <submittedName>
        <fullName evidence="1">Nucleoside 2-deoxyribosyltransferase</fullName>
    </submittedName>
</protein>
<dbReference type="GO" id="GO:0009159">
    <property type="term" value="P:deoxyribonucleoside monophosphate catabolic process"/>
    <property type="evidence" value="ECO:0007669"/>
    <property type="project" value="TreeGrafter"/>
</dbReference>
<dbReference type="Gene3D" id="3.40.50.450">
    <property type="match status" value="1"/>
</dbReference>
<comment type="caution">
    <text evidence="1">The sequence shown here is derived from an EMBL/GenBank/DDBJ whole genome shotgun (WGS) entry which is preliminary data.</text>
</comment>
<dbReference type="InterPro" id="IPR007710">
    <property type="entry name" value="Nucleoside_deoxyribTrfase"/>
</dbReference>
<gene>
    <name evidence="1" type="ORF">BG61_37735</name>
</gene>
<sequence>MDQIAANLGKSVLAVRRQVARIKRRVREGKFAPSPLPIERAATQRRVYLAGFDVFRVDAKAHGEHLKQLCRERGVIGLYPLDGDVPSSFLHPLEAARVIYMANIEAIRAADFVMANLNDFRGPGEPDSGTAFEVGFAAALGKPVWGYRTSPHPLTETVPRTTDADEGTSVCTKGYLVEDFGLSVNLMLACAARIIAGGPAECLDAMKAALAAEDSLGLVTGLAKR</sequence>
<proteinExistence type="predicted"/>
<evidence type="ECO:0000313" key="2">
    <source>
        <dbReference type="Proteomes" id="UP000027466"/>
    </source>
</evidence>
<evidence type="ECO:0000313" key="1">
    <source>
        <dbReference type="EMBL" id="KDR38691.1"/>
    </source>
</evidence>
<dbReference type="PANTHER" id="PTHR15364:SF0">
    <property type="entry name" value="2'-DEOXYNUCLEOSIDE 5'-PHOSPHATE N-HYDROLASE 1"/>
    <property type="match status" value="1"/>
</dbReference>
<dbReference type="AlphaFoldDB" id="A0A069PN44"/>
<dbReference type="InterPro" id="IPR051239">
    <property type="entry name" value="2'-dNMP_N-hydrolase"/>
</dbReference>
<dbReference type="SUPFAM" id="SSF52309">
    <property type="entry name" value="N-(deoxy)ribosyltransferase-like"/>
    <property type="match status" value="1"/>
</dbReference>
<name>A0A069PN44_9BURK</name>
<dbReference type="Pfam" id="PF05014">
    <property type="entry name" value="Nuc_deoxyrib_tr"/>
    <property type="match status" value="1"/>
</dbReference>
<accession>A0A069PN44</accession>
<organism evidence="1 2">
    <name type="scientific">Caballeronia glathei</name>
    <dbReference type="NCBI Taxonomy" id="60547"/>
    <lineage>
        <taxon>Bacteria</taxon>
        <taxon>Pseudomonadati</taxon>
        <taxon>Pseudomonadota</taxon>
        <taxon>Betaproteobacteria</taxon>
        <taxon>Burkholderiales</taxon>
        <taxon>Burkholderiaceae</taxon>
        <taxon>Caballeronia</taxon>
    </lineage>
</organism>